<reference evidence="1 2" key="1">
    <citation type="journal article" date="2023" name="Hortic Res">
        <title>Pangenome of water caltrop reveals structural variations and asymmetric subgenome divergence after allopolyploidization.</title>
        <authorList>
            <person name="Zhang X."/>
            <person name="Chen Y."/>
            <person name="Wang L."/>
            <person name="Yuan Y."/>
            <person name="Fang M."/>
            <person name="Shi L."/>
            <person name="Lu R."/>
            <person name="Comes H.P."/>
            <person name="Ma Y."/>
            <person name="Chen Y."/>
            <person name="Huang G."/>
            <person name="Zhou Y."/>
            <person name="Zheng Z."/>
            <person name="Qiu Y."/>
        </authorList>
    </citation>
    <scope>NUCLEOTIDE SEQUENCE [LARGE SCALE GENOMIC DNA]</scope>
    <source>
        <strain evidence="1">F231</strain>
    </source>
</reference>
<protein>
    <submittedName>
        <fullName evidence="1">Uncharacterized protein</fullName>
    </submittedName>
</protein>
<evidence type="ECO:0000313" key="2">
    <source>
        <dbReference type="Proteomes" id="UP001346149"/>
    </source>
</evidence>
<proteinExistence type="predicted"/>
<comment type="caution">
    <text evidence="1">The sequence shown here is derived from an EMBL/GenBank/DDBJ whole genome shotgun (WGS) entry which is preliminary data.</text>
</comment>
<dbReference type="Proteomes" id="UP001346149">
    <property type="component" value="Unassembled WGS sequence"/>
</dbReference>
<name>A0AAN7QT53_TRANT</name>
<dbReference type="PANTHER" id="PTHR34465">
    <property type="entry name" value="CARBOXYL-TERMINAL HYDROLASE-LIKE PROTEIN, PUTATIVE (DUF627 AND DUF629)-RELATED"/>
    <property type="match status" value="1"/>
</dbReference>
<dbReference type="PANTHER" id="PTHR34465:SF4">
    <property type="entry name" value="CARBOXYL-TERMINAL HYDROLASE-LIKE PROTEIN, PUTATIVE (DUF627 AND DUF629)-RELATED"/>
    <property type="match status" value="1"/>
</dbReference>
<keyword evidence="2" id="KW-1185">Reference proteome</keyword>
<evidence type="ECO:0000313" key="1">
    <source>
        <dbReference type="EMBL" id="KAK4778684.1"/>
    </source>
</evidence>
<dbReference type="AlphaFoldDB" id="A0AAN7QT53"/>
<gene>
    <name evidence="1" type="ORF">SAY86_006212</name>
</gene>
<dbReference type="EMBL" id="JAXQNO010000017">
    <property type="protein sequence ID" value="KAK4778684.1"/>
    <property type="molecule type" value="Genomic_DNA"/>
</dbReference>
<organism evidence="1 2">
    <name type="scientific">Trapa natans</name>
    <name type="common">Water chestnut</name>
    <dbReference type="NCBI Taxonomy" id="22666"/>
    <lineage>
        <taxon>Eukaryota</taxon>
        <taxon>Viridiplantae</taxon>
        <taxon>Streptophyta</taxon>
        <taxon>Embryophyta</taxon>
        <taxon>Tracheophyta</taxon>
        <taxon>Spermatophyta</taxon>
        <taxon>Magnoliopsida</taxon>
        <taxon>eudicotyledons</taxon>
        <taxon>Gunneridae</taxon>
        <taxon>Pentapetalae</taxon>
        <taxon>rosids</taxon>
        <taxon>malvids</taxon>
        <taxon>Myrtales</taxon>
        <taxon>Lythraceae</taxon>
        <taxon>Trapa</taxon>
    </lineage>
</organism>
<accession>A0AAN7QT53</accession>
<sequence>MSPNSGEFARFYANFLIEVANEAKEYEEVVMECKRALAIENPIDPAKESLQEESLQKPMSVEARINNIQGEFRNLIQKCNFASISTWMKNLGGDEKFRLIPIRRGTEDPMELRLVQARRPNEIKKATKTPEERRKEIEVRVSAARLLQQ</sequence>